<evidence type="ECO:0000313" key="3">
    <source>
        <dbReference type="Proteomes" id="UP001066276"/>
    </source>
</evidence>
<feature type="region of interest" description="Disordered" evidence="1">
    <location>
        <begin position="127"/>
        <end position="153"/>
    </location>
</feature>
<sequence>MEIHSESQELNMEKIIKAAREAAATYSKDWILKQIRGDRAGKLPVQEGHNGDRTNIPTRDEEEPQYEAKERQRNTSRGSKKGDKKEEGKLPEAVTTGPSKRAQANTGEQISAIVQECLKSMVPLLFAKPGGHTTQKGLGEQNPRGTQPAETLE</sequence>
<feature type="compositionally biased region" description="Basic and acidic residues" evidence="1">
    <location>
        <begin position="80"/>
        <end position="90"/>
    </location>
</feature>
<feature type="compositionally biased region" description="Polar residues" evidence="1">
    <location>
        <begin position="143"/>
        <end position="153"/>
    </location>
</feature>
<dbReference type="EMBL" id="JANPWB010000004">
    <property type="protein sequence ID" value="KAJ1193698.1"/>
    <property type="molecule type" value="Genomic_DNA"/>
</dbReference>
<protein>
    <submittedName>
        <fullName evidence="2">Uncharacterized protein</fullName>
    </submittedName>
</protein>
<feature type="region of interest" description="Disordered" evidence="1">
    <location>
        <begin position="38"/>
        <end position="107"/>
    </location>
</feature>
<dbReference type="Proteomes" id="UP001066276">
    <property type="component" value="Chromosome 2_2"/>
</dbReference>
<feature type="compositionally biased region" description="Polar residues" evidence="1">
    <location>
        <begin position="96"/>
        <end position="107"/>
    </location>
</feature>
<dbReference type="AlphaFoldDB" id="A0AAV7UX77"/>
<accession>A0AAV7UX77</accession>
<keyword evidence="3" id="KW-1185">Reference proteome</keyword>
<evidence type="ECO:0000313" key="2">
    <source>
        <dbReference type="EMBL" id="KAJ1193698.1"/>
    </source>
</evidence>
<proteinExistence type="predicted"/>
<comment type="caution">
    <text evidence="2">The sequence shown here is derived from an EMBL/GenBank/DDBJ whole genome shotgun (WGS) entry which is preliminary data.</text>
</comment>
<gene>
    <name evidence="2" type="ORF">NDU88_002994</name>
</gene>
<reference evidence="2" key="1">
    <citation type="journal article" date="2022" name="bioRxiv">
        <title>Sequencing and chromosome-scale assembly of the giantPleurodeles waltlgenome.</title>
        <authorList>
            <person name="Brown T."/>
            <person name="Elewa A."/>
            <person name="Iarovenko S."/>
            <person name="Subramanian E."/>
            <person name="Araus A.J."/>
            <person name="Petzold A."/>
            <person name="Susuki M."/>
            <person name="Suzuki K.-i.T."/>
            <person name="Hayashi T."/>
            <person name="Toyoda A."/>
            <person name="Oliveira C."/>
            <person name="Osipova E."/>
            <person name="Leigh N.D."/>
            <person name="Simon A."/>
            <person name="Yun M.H."/>
        </authorList>
    </citation>
    <scope>NUCLEOTIDE SEQUENCE</scope>
    <source>
        <strain evidence="2">20211129_DDA</strain>
        <tissue evidence="2">Liver</tissue>
    </source>
</reference>
<evidence type="ECO:0000256" key="1">
    <source>
        <dbReference type="SAM" id="MobiDB-lite"/>
    </source>
</evidence>
<name>A0AAV7UX77_PLEWA</name>
<organism evidence="2 3">
    <name type="scientific">Pleurodeles waltl</name>
    <name type="common">Iberian ribbed newt</name>
    <dbReference type="NCBI Taxonomy" id="8319"/>
    <lineage>
        <taxon>Eukaryota</taxon>
        <taxon>Metazoa</taxon>
        <taxon>Chordata</taxon>
        <taxon>Craniata</taxon>
        <taxon>Vertebrata</taxon>
        <taxon>Euteleostomi</taxon>
        <taxon>Amphibia</taxon>
        <taxon>Batrachia</taxon>
        <taxon>Caudata</taxon>
        <taxon>Salamandroidea</taxon>
        <taxon>Salamandridae</taxon>
        <taxon>Pleurodelinae</taxon>
        <taxon>Pleurodeles</taxon>
    </lineage>
</organism>